<dbReference type="CDD" id="cd11854">
    <property type="entry name" value="SH3_Fus1p"/>
    <property type="match status" value="1"/>
</dbReference>
<dbReference type="Pfam" id="PF00018">
    <property type="entry name" value="SH3_1"/>
    <property type="match status" value="1"/>
</dbReference>
<dbReference type="SMART" id="SM00326">
    <property type="entry name" value="SH3"/>
    <property type="match status" value="1"/>
</dbReference>
<evidence type="ECO:0000313" key="6">
    <source>
        <dbReference type="EMBL" id="KZT74617.1"/>
    </source>
</evidence>
<keyword evidence="4" id="KW-0472">Membrane</keyword>
<gene>
    <name evidence="6" type="ORF">DAEQUDRAFT_720814</name>
</gene>
<dbReference type="InterPro" id="IPR001452">
    <property type="entry name" value="SH3_domain"/>
</dbReference>
<feature type="domain" description="SH3" evidence="5">
    <location>
        <begin position="245"/>
        <end position="306"/>
    </location>
</feature>
<organism evidence="6 7">
    <name type="scientific">Daedalea quercina L-15889</name>
    <dbReference type="NCBI Taxonomy" id="1314783"/>
    <lineage>
        <taxon>Eukaryota</taxon>
        <taxon>Fungi</taxon>
        <taxon>Dikarya</taxon>
        <taxon>Basidiomycota</taxon>
        <taxon>Agaricomycotina</taxon>
        <taxon>Agaricomycetes</taxon>
        <taxon>Polyporales</taxon>
        <taxon>Fomitopsis</taxon>
    </lineage>
</organism>
<keyword evidence="7" id="KW-1185">Reference proteome</keyword>
<name>A0A165UA64_9APHY</name>
<evidence type="ECO:0000256" key="1">
    <source>
        <dbReference type="ARBA" id="ARBA00022443"/>
    </source>
</evidence>
<feature type="region of interest" description="Disordered" evidence="3">
    <location>
        <begin position="129"/>
        <end position="225"/>
    </location>
</feature>
<evidence type="ECO:0000256" key="3">
    <source>
        <dbReference type="SAM" id="MobiDB-lite"/>
    </source>
</evidence>
<dbReference type="SUPFAM" id="SSF50044">
    <property type="entry name" value="SH3-domain"/>
    <property type="match status" value="1"/>
</dbReference>
<evidence type="ECO:0000259" key="5">
    <source>
        <dbReference type="PROSITE" id="PS50002"/>
    </source>
</evidence>
<sequence length="306" mass="33373">MASLFDRSDMRAPGAHARRGAKFVRSLSASPTSGTVGIETSSPSVAVRSQGDELTKGEKAGVIIGVIVFFVIIGLVAWRVGKWRRRRALMKAASAHHVNVSFADQKNEKSGFYVDFDRIGQQMEKPFMKVPMPTTPAASMKRASTKGPWTHIIPGSQPSGKNNYLFAQISSRPRDEPFSDSPPPSYVAASGAKRVGPPTLAIPPKPDSANMVPSPSRSSSLGPDSPLYKAPGKDLKHKSFLGSKPLPRVMIVQSTFKPSLTDELLIKVGEKLKMLEEYEDEWCLVQRIGGDLQKGVVPRFCLREQS</sequence>
<keyword evidence="4" id="KW-1133">Transmembrane helix</keyword>
<keyword evidence="4" id="KW-0812">Transmembrane</keyword>
<proteinExistence type="predicted"/>
<dbReference type="EMBL" id="KV429033">
    <property type="protein sequence ID" value="KZT74617.1"/>
    <property type="molecule type" value="Genomic_DNA"/>
</dbReference>
<evidence type="ECO:0000256" key="2">
    <source>
        <dbReference type="PROSITE-ProRule" id="PRU00192"/>
    </source>
</evidence>
<dbReference type="Proteomes" id="UP000076727">
    <property type="component" value="Unassembled WGS sequence"/>
</dbReference>
<keyword evidence="1 2" id="KW-0728">SH3 domain</keyword>
<protein>
    <recommendedName>
        <fullName evidence="5">SH3 domain-containing protein</fullName>
    </recommendedName>
</protein>
<reference evidence="6 7" key="1">
    <citation type="journal article" date="2016" name="Mol. Biol. Evol.">
        <title>Comparative Genomics of Early-Diverging Mushroom-Forming Fungi Provides Insights into the Origins of Lignocellulose Decay Capabilities.</title>
        <authorList>
            <person name="Nagy L.G."/>
            <person name="Riley R."/>
            <person name="Tritt A."/>
            <person name="Adam C."/>
            <person name="Daum C."/>
            <person name="Floudas D."/>
            <person name="Sun H."/>
            <person name="Yadav J.S."/>
            <person name="Pangilinan J."/>
            <person name="Larsson K.H."/>
            <person name="Matsuura K."/>
            <person name="Barry K."/>
            <person name="Labutti K."/>
            <person name="Kuo R."/>
            <person name="Ohm R.A."/>
            <person name="Bhattacharya S.S."/>
            <person name="Shirouzu T."/>
            <person name="Yoshinaga Y."/>
            <person name="Martin F.M."/>
            <person name="Grigoriev I.V."/>
            <person name="Hibbett D.S."/>
        </authorList>
    </citation>
    <scope>NUCLEOTIDE SEQUENCE [LARGE SCALE GENOMIC DNA]</scope>
    <source>
        <strain evidence="6 7">L-15889</strain>
    </source>
</reference>
<dbReference type="InterPro" id="IPR035521">
    <property type="entry name" value="Fus1_SH3"/>
</dbReference>
<accession>A0A165UA64</accession>
<evidence type="ECO:0000313" key="7">
    <source>
        <dbReference type="Proteomes" id="UP000076727"/>
    </source>
</evidence>
<dbReference type="InterPro" id="IPR036028">
    <property type="entry name" value="SH3-like_dom_sf"/>
</dbReference>
<dbReference type="PROSITE" id="PS50002">
    <property type="entry name" value="SH3"/>
    <property type="match status" value="1"/>
</dbReference>
<dbReference type="Gene3D" id="2.30.30.40">
    <property type="entry name" value="SH3 Domains"/>
    <property type="match status" value="1"/>
</dbReference>
<evidence type="ECO:0000256" key="4">
    <source>
        <dbReference type="SAM" id="Phobius"/>
    </source>
</evidence>
<feature type="compositionally biased region" description="Low complexity" evidence="3">
    <location>
        <begin position="208"/>
        <end position="225"/>
    </location>
</feature>
<dbReference type="STRING" id="1314783.A0A165UA64"/>
<dbReference type="OrthoDB" id="5340910at2759"/>
<feature type="transmembrane region" description="Helical" evidence="4">
    <location>
        <begin position="60"/>
        <end position="81"/>
    </location>
</feature>
<dbReference type="AlphaFoldDB" id="A0A165UA64"/>